<dbReference type="PANTHER" id="PTHR31973:SF187">
    <property type="entry name" value="MUTATOR TRANSPOSASE MUDRA PROTEIN"/>
    <property type="match status" value="1"/>
</dbReference>
<feature type="region of interest" description="Disordered" evidence="1">
    <location>
        <begin position="205"/>
        <end position="226"/>
    </location>
</feature>
<feature type="domain" description="Transposase MuDR plant" evidence="2">
    <location>
        <begin position="264"/>
        <end position="329"/>
    </location>
</feature>
<keyword evidence="5" id="KW-1185">Reference proteome</keyword>
<comment type="caution">
    <text evidence="4">The sequence shown here is derived from an EMBL/GenBank/DDBJ whole genome shotgun (WGS) entry which is preliminary data.</text>
</comment>
<dbReference type="Pfam" id="PF26130">
    <property type="entry name" value="PB1-like"/>
    <property type="match status" value="1"/>
</dbReference>
<sequence length="985" mass="110513">MASDSFVFKVHYGGRFDRSNGGCVYVDGKMAMHPDPYDCDCLSYIEVEAIVKEYGYKHGDLLFYLEPEKTLSDGLRIISGDPDILQMVAAHRGKEIIVLYVVGFEAVPVFDTVDDVDDERERRRLGIGTTWWDEALSSDDDLYDVNVTDNDNAEAVGCEEDVNMSPPSLDIGGPSFELGGHSFEVGGPSGRSDKDTEAADVEAEHLTADGLLVTPPPSPDGKDDGYMSDMIPSDILVSPPHSDYEAGEPSRSAPEFVERDLGSVTLVKGMKFPSAALFKEAVKEANIAIGKDVRFHKNTGDKVVIVCRAERCKYRVYGRKIPTEITFEIRDIQPRHRCPRRYRLSQISFRWIAKKMIDQIKSQPNISVSAIYDEVKRKWQCETMWQKCYRAKKRALEQIYGTHKEQYGRVWDYCATGLVPAFDVVMPQADHRFCVRHLYANFRDAGHRGVALKDKLWGAATAYTESEFNKKMDELKALSPDAHEYLRKIDPSVWSRSWFHTHSKSDLVVNNLCECFNSYVLQARDKPIISMVEMIRKKLMRRYQLKREGIRTCTGRLCPRAVEKLESIGEEASHCLPTYAGDGYFEVECHLKQNPEDFVDWFYTTEAYRKAYAPIIYPVPSEEQWLRTVYEAMEPPQSRAQPGRPKKLRKRGPDERTPTGRIPRRQSGILCSECKEMGHNKRTCPRLNRRKASRRVPSTAAAPDAPFTSGPPPSHSSPSTRSTRQTIRVPHLRDETPSQSTPRTRTTRKTQGGPPIRDETPSQSTPITRATRKTQRGPQIRDATPSQSMPSTHSTRHTMQIPQLRDEESPSQSTGQPLSVPLTRSRRLSQLLSGIVEVNDNAVVAMTASRKKTPRAQTPYKEAPATESMETHPARKNTKGPSTRSTLAATGIASRIRMRRSSRLQRFRSQGASTSTKVVIDLTAPTTGEGVRCSWGPPGRGGVQFRVSQPPPGIGPSDTGKAPVTERKGAKDKGKKARLADIGPY</sequence>
<evidence type="ECO:0000259" key="3">
    <source>
        <dbReference type="Pfam" id="PF26130"/>
    </source>
</evidence>
<feature type="compositionally biased region" description="Basic residues" evidence="1">
    <location>
        <begin position="680"/>
        <end position="694"/>
    </location>
</feature>
<evidence type="ECO:0000313" key="4">
    <source>
        <dbReference type="EMBL" id="KAB1203087.1"/>
    </source>
</evidence>
<feature type="region of interest" description="Disordered" evidence="1">
    <location>
        <begin position="936"/>
        <end position="985"/>
    </location>
</feature>
<feature type="region of interest" description="Disordered" evidence="1">
    <location>
        <begin position="849"/>
        <end position="885"/>
    </location>
</feature>
<organism evidence="4 5">
    <name type="scientific">Morella rubra</name>
    <name type="common">Chinese bayberry</name>
    <dbReference type="NCBI Taxonomy" id="262757"/>
    <lineage>
        <taxon>Eukaryota</taxon>
        <taxon>Viridiplantae</taxon>
        <taxon>Streptophyta</taxon>
        <taxon>Embryophyta</taxon>
        <taxon>Tracheophyta</taxon>
        <taxon>Spermatophyta</taxon>
        <taxon>Magnoliopsida</taxon>
        <taxon>eudicotyledons</taxon>
        <taxon>Gunneridae</taxon>
        <taxon>Pentapetalae</taxon>
        <taxon>rosids</taxon>
        <taxon>fabids</taxon>
        <taxon>Fagales</taxon>
        <taxon>Myricaceae</taxon>
        <taxon>Morella</taxon>
    </lineage>
</organism>
<dbReference type="Proteomes" id="UP000516437">
    <property type="component" value="Chromosome 8"/>
</dbReference>
<evidence type="ECO:0000256" key="1">
    <source>
        <dbReference type="SAM" id="MobiDB-lite"/>
    </source>
</evidence>
<feature type="compositionally biased region" description="Low complexity" evidence="1">
    <location>
        <begin position="737"/>
        <end position="755"/>
    </location>
</feature>
<dbReference type="PANTHER" id="PTHR31973">
    <property type="entry name" value="POLYPROTEIN, PUTATIVE-RELATED"/>
    <property type="match status" value="1"/>
</dbReference>
<dbReference type="Pfam" id="PF03108">
    <property type="entry name" value="DBD_Tnp_Mut"/>
    <property type="match status" value="1"/>
</dbReference>
<protein>
    <submittedName>
        <fullName evidence="4">Uncharacterized protein</fullName>
    </submittedName>
</protein>
<dbReference type="GO" id="GO:0003676">
    <property type="term" value="F:nucleic acid binding"/>
    <property type="evidence" value="ECO:0007669"/>
    <property type="project" value="InterPro"/>
</dbReference>
<dbReference type="InterPro" id="IPR036875">
    <property type="entry name" value="Znf_CCHC_sf"/>
</dbReference>
<feature type="region of interest" description="Disordered" evidence="1">
    <location>
        <begin position="633"/>
        <end position="822"/>
    </location>
</feature>
<proteinExistence type="predicted"/>
<evidence type="ECO:0000259" key="2">
    <source>
        <dbReference type="Pfam" id="PF03108"/>
    </source>
</evidence>
<evidence type="ECO:0000313" key="5">
    <source>
        <dbReference type="Proteomes" id="UP000516437"/>
    </source>
</evidence>
<accession>A0A6A1UTM8</accession>
<reference evidence="4 5" key="1">
    <citation type="journal article" date="2019" name="Plant Biotechnol. J.">
        <title>The red bayberry genome and genetic basis of sex determination.</title>
        <authorList>
            <person name="Jia H.M."/>
            <person name="Jia H.J."/>
            <person name="Cai Q.L."/>
            <person name="Wang Y."/>
            <person name="Zhao H.B."/>
            <person name="Yang W.F."/>
            <person name="Wang G.Y."/>
            <person name="Li Y.H."/>
            <person name="Zhan D.L."/>
            <person name="Shen Y.T."/>
            <person name="Niu Q.F."/>
            <person name="Chang L."/>
            <person name="Qiu J."/>
            <person name="Zhao L."/>
            <person name="Xie H.B."/>
            <person name="Fu W.Y."/>
            <person name="Jin J."/>
            <person name="Li X.W."/>
            <person name="Jiao Y."/>
            <person name="Zhou C.C."/>
            <person name="Tu T."/>
            <person name="Chai C.Y."/>
            <person name="Gao J.L."/>
            <person name="Fan L.J."/>
            <person name="van de Weg E."/>
            <person name="Wang J.Y."/>
            <person name="Gao Z.S."/>
        </authorList>
    </citation>
    <scope>NUCLEOTIDE SEQUENCE [LARGE SCALE GENOMIC DNA]</scope>
    <source>
        <tissue evidence="4">Leaves</tissue>
    </source>
</reference>
<name>A0A6A1UTM8_9ROSI</name>
<dbReference type="SUPFAM" id="SSF57756">
    <property type="entry name" value="Retrovirus zinc finger-like domains"/>
    <property type="match status" value="1"/>
</dbReference>
<dbReference type="InterPro" id="IPR004332">
    <property type="entry name" value="Transposase_MuDR"/>
</dbReference>
<dbReference type="OrthoDB" id="1683089at2759"/>
<gene>
    <name evidence="4" type="ORF">CJ030_MR8G005525</name>
</gene>
<dbReference type="EMBL" id="RXIC02000026">
    <property type="protein sequence ID" value="KAB1203087.1"/>
    <property type="molecule type" value="Genomic_DNA"/>
</dbReference>
<feature type="compositionally biased region" description="Polar residues" evidence="1">
    <location>
        <begin position="784"/>
        <end position="801"/>
    </location>
</feature>
<feature type="domain" description="PB1-like" evidence="3">
    <location>
        <begin position="4"/>
        <end position="101"/>
    </location>
</feature>
<dbReference type="InterPro" id="IPR058594">
    <property type="entry name" value="PB1-like_dom_pln"/>
</dbReference>
<dbReference type="GO" id="GO:0008270">
    <property type="term" value="F:zinc ion binding"/>
    <property type="evidence" value="ECO:0007669"/>
    <property type="project" value="InterPro"/>
</dbReference>
<dbReference type="AlphaFoldDB" id="A0A6A1UTM8"/>